<keyword evidence="6" id="KW-0234">DNA repair</keyword>
<feature type="compositionally biased region" description="Basic residues" evidence="10">
    <location>
        <begin position="973"/>
        <end position="999"/>
    </location>
</feature>
<proteinExistence type="inferred from homology"/>
<evidence type="ECO:0000313" key="12">
    <source>
        <dbReference type="EMBL" id="SMN19865.1"/>
    </source>
</evidence>
<dbReference type="PANTHER" id="PTHR22940">
    <property type="entry name" value="TIMEOUT/TIMELESS-2"/>
    <property type="match status" value="1"/>
</dbReference>
<evidence type="ECO:0000256" key="4">
    <source>
        <dbReference type="ARBA" id="ARBA00022763"/>
    </source>
</evidence>
<dbReference type="EMBL" id="FXLY01000004">
    <property type="protein sequence ID" value="SMN19865.1"/>
    <property type="molecule type" value="Genomic_DNA"/>
</dbReference>
<feature type="compositionally biased region" description="Polar residues" evidence="10">
    <location>
        <begin position="1217"/>
        <end position="1231"/>
    </location>
</feature>
<evidence type="ECO:0000256" key="8">
    <source>
        <dbReference type="ARBA" id="ARBA00023254"/>
    </source>
</evidence>
<dbReference type="GO" id="GO:0006281">
    <property type="term" value="P:DNA repair"/>
    <property type="evidence" value="ECO:0007669"/>
    <property type="project" value="UniProtKB-KW"/>
</dbReference>
<keyword evidence="8" id="KW-0469">Meiosis</keyword>
<dbReference type="Pfam" id="PF04821">
    <property type="entry name" value="TIMELESS"/>
    <property type="match status" value="1"/>
</dbReference>
<keyword evidence="7" id="KW-0539">Nucleus</keyword>
<evidence type="ECO:0000256" key="1">
    <source>
        <dbReference type="ARBA" id="ARBA00004123"/>
    </source>
</evidence>
<name>A0A1X7R2K5_9SACH</name>
<keyword evidence="9" id="KW-0131">Cell cycle</keyword>
<feature type="compositionally biased region" description="Acidic residues" evidence="10">
    <location>
        <begin position="1164"/>
        <end position="1176"/>
    </location>
</feature>
<evidence type="ECO:0000259" key="11">
    <source>
        <dbReference type="Pfam" id="PF04821"/>
    </source>
</evidence>
<reference evidence="12 13" key="1">
    <citation type="submission" date="2017-04" db="EMBL/GenBank/DDBJ databases">
        <authorList>
            <person name="Afonso C.L."/>
            <person name="Miller P.J."/>
            <person name="Scott M.A."/>
            <person name="Spackman E."/>
            <person name="Goraichik I."/>
            <person name="Dimitrov K.M."/>
            <person name="Suarez D.L."/>
            <person name="Swayne D.E."/>
        </authorList>
    </citation>
    <scope>NUCLEOTIDE SEQUENCE [LARGE SCALE GENOMIC DNA]</scope>
</reference>
<dbReference type="InterPro" id="IPR006906">
    <property type="entry name" value="Timeless_N"/>
</dbReference>
<keyword evidence="13" id="KW-1185">Reference proteome</keyword>
<organism evidence="12 13">
    <name type="scientific">Maudiozyma saulgeensis</name>
    <dbReference type="NCBI Taxonomy" id="1789683"/>
    <lineage>
        <taxon>Eukaryota</taxon>
        <taxon>Fungi</taxon>
        <taxon>Dikarya</taxon>
        <taxon>Ascomycota</taxon>
        <taxon>Saccharomycotina</taxon>
        <taxon>Saccharomycetes</taxon>
        <taxon>Saccharomycetales</taxon>
        <taxon>Saccharomycetaceae</taxon>
        <taxon>Maudiozyma</taxon>
    </lineage>
</organism>
<dbReference type="InterPro" id="IPR044998">
    <property type="entry name" value="Timeless"/>
</dbReference>
<dbReference type="GO" id="GO:0003677">
    <property type="term" value="F:DNA binding"/>
    <property type="evidence" value="ECO:0007669"/>
    <property type="project" value="TreeGrafter"/>
</dbReference>
<comment type="subcellular location">
    <subcellularLocation>
        <location evidence="1">Nucleus</location>
    </subcellularLocation>
</comment>
<keyword evidence="5" id="KW-0236">DNA replication inhibitor</keyword>
<evidence type="ECO:0000256" key="5">
    <source>
        <dbReference type="ARBA" id="ARBA00022880"/>
    </source>
</evidence>
<gene>
    <name evidence="12" type="ORF">KASA_0O04653G</name>
</gene>
<dbReference type="PANTHER" id="PTHR22940:SF4">
    <property type="entry name" value="PROTEIN TIMELESS HOMOLOG"/>
    <property type="match status" value="1"/>
</dbReference>
<feature type="region of interest" description="Disordered" evidence="10">
    <location>
        <begin position="933"/>
        <end position="952"/>
    </location>
</feature>
<sequence length="1249" mass="143085">MSDVNPSIVLKARIALLSTSIGGPDYSSNETAPKYKLGDEALLCLKDLKRWFKLVDDEQNRLDVAMATAEYKILIDDLIPILIEWETKAAQHKTMGQGGTVGKTYYDKIALQCLQLMVLMTWPLILTDQSSISQVNNYAEVKKFQLTYKKAILSMEDGKVLKAIVRIVTNVMRIDRMQRTPHDNMIIKLALNFFRNVIAIEPGELTITNKKKTPKGINAVDTLPPGVSHDDISLNSVITSFNKNKVFKLLLTLSSSMTKEFDQDFINVPLLEIMTYLTKDMNQDFLIEPSHGNVNEISGTHKNDRLKSVYLSRPNMELTDLLKKETEMKKNLIKHTSSRHSRFGAMLSIQTPNGGRLTVSGGQNLLDESSAMDKIDARKKWNKRQLQKRQDPMEEGLPDGFLNSQRNAFPLIDSTSKVFVKFLNNFIDSSFNILLHSINNYFTTEQDKIVTLEQIEYLLFNAWFIKYQVKRCNEDPTADITMISETLNETSYILICQLLRNAFDMKNWPVVHASMIAFNELLLLLNDRTVQTNQKFDIQFILSRLFSDERIQLLSNLPRTAFRHSEHYMKTCIHLTHSVLKILEKNTANPFVIEGKNRRGAKTQNLSENDIKKLMEQHNIDRDVAIEILAPQNKEIEVDFTRVQGRFINDATLDTYINFLERFRELDHQSIKETISFFHRVLTKAKEETYLFRLDLIVLLRDILDSSYLAKNSRSRKYVEEFSDYLLYRLKKRLKVSPAWFVGLLFPSLHDSQIGYYQRYGEMRSTSTKNRFGVIPSTFKSIEDEETLPVAIVRDMKVGILVSTIIDNGDIEILELLKKNMEICFAFYDAALQISENTDTIPNGVEKETLTLTPESKKHLLTNKDFRALLVLLDYSIPHTENDKCVLNEGCKYSQLLTDLDSLKKYLTTPFEAPNGKSSSSYLIRTSEDTGSTYVDEDGWNGHDEYDYDDPSIVRDDDEYFKSLDQNMEDRLKGKKVARGLAKSKKFNRSKKPRSKRGRNNLPMFDVDDDSLDSQKPSTHSAFASKEYISDSDDEEEMSSVFYENEIYLRYLLEKYNKTLTSEQSSMYAKFRNERVSNNGNIINVNKYTELFGGSIPSLEELKNSSIGSTGPNMVLHNLSTKRMEDTFKSSDGNSDDDGSSNTQNGDTESIRKSTDNDHGSNEVDGDNNDDDEETDDNSKRPRNRKRKISEIESDSDDEVPGGAISNSDKPNVEDISGSTHMDESNITSRENMYDAIMKNIEENDQENY</sequence>
<dbReference type="GO" id="GO:0000076">
    <property type="term" value="P:DNA replication checkpoint signaling"/>
    <property type="evidence" value="ECO:0007669"/>
    <property type="project" value="TreeGrafter"/>
</dbReference>
<evidence type="ECO:0000256" key="7">
    <source>
        <dbReference type="ARBA" id="ARBA00023242"/>
    </source>
</evidence>
<evidence type="ECO:0000256" key="6">
    <source>
        <dbReference type="ARBA" id="ARBA00023204"/>
    </source>
</evidence>
<feature type="region of interest" description="Disordered" evidence="10">
    <location>
        <begin position="973"/>
        <end position="1026"/>
    </location>
</feature>
<feature type="compositionally biased region" description="Basic and acidic residues" evidence="10">
    <location>
        <begin position="1149"/>
        <end position="1162"/>
    </location>
</feature>
<dbReference type="OrthoDB" id="310853at2759"/>
<evidence type="ECO:0000313" key="13">
    <source>
        <dbReference type="Proteomes" id="UP000196158"/>
    </source>
</evidence>
<evidence type="ECO:0000256" key="9">
    <source>
        <dbReference type="ARBA" id="ARBA00023306"/>
    </source>
</evidence>
<evidence type="ECO:0000256" key="3">
    <source>
        <dbReference type="ARBA" id="ARBA00021529"/>
    </source>
</evidence>
<accession>A0A1X7R2K5</accession>
<comment type="similarity">
    <text evidence="2">Belongs to the timeless family.</text>
</comment>
<dbReference type="GO" id="GO:0031298">
    <property type="term" value="C:replication fork protection complex"/>
    <property type="evidence" value="ECO:0007669"/>
    <property type="project" value="TreeGrafter"/>
</dbReference>
<dbReference type="Proteomes" id="UP000196158">
    <property type="component" value="Unassembled WGS sequence"/>
</dbReference>
<feature type="domain" description="Timeless N-terminal" evidence="11">
    <location>
        <begin position="34"/>
        <end position="349"/>
    </location>
</feature>
<dbReference type="GO" id="GO:0051321">
    <property type="term" value="P:meiotic cell cycle"/>
    <property type="evidence" value="ECO:0007669"/>
    <property type="project" value="UniProtKB-KW"/>
</dbReference>
<dbReference type="GO" id="GO:0043111">
    <property type="term" value="P:replication fork arrest"/>
    <property type="evidence" value="ECO:0007669"/>
    <property type="project" value="TreeGrafter"/>
</dbReference>
<protein>
    <recommendedName>
        <fullName evidence="3">Topoisomerase 1-associated factor 1</fullName>
    </recommendedName>
</protein>
<feature type="region of interest" description="Disordered" evidence="10">
    <location>
        <begin position="1126"/>
        <end position="1233"/>
    </location>
</feature>
<evidence type="ECO:0000256" key="2">
    <source>
        <dbReference type="ARBA" id="ARBA00008174"/>
    </source>
</evidence>
<dbReference type="AlphaFoldDB" id="A0A1X7R2K5"/>
<evidence type="ECO:0000256" key="10">
    <source>
        <dbReference type="SAM" id="MobiDB-lite"/>
    </source>
</evidence>
<keyword evidence="4" id="KW-0227">DNA damage</keyword>
<dbReference type="STRING" id="1789683.A0A1X7R2K5"/>